<sequence length="573" mass="64995">MVLNGEVKKWTSSSTKLADRDPKMKQYDQAVDQECQNNKDRGILFQEDDSLATLHVTGDQSTPLLTGVVQPFLGAAESCLQNEDVEPSLAMVPTQNDTLKTIHKSVVEETAIQEELDLFIQDGALIIDDTEVIELSLVDSGVDFTVHSGLPRVPLWEYLIKIDESHWERLNESNEVNAAESHLSTPEHRRQLPLDSATMRSYLEKCTASSQKRLMLNCTLLTTEAIRRQGLKRDSALPSHVLSCVNPVPHPRIANMQQWRDFKEKLSEGSLINPSLSPLNSFSADTISLLPQGFKNCQHTLVIRNDDFATYFYVETARTRSSQNLCSIDDTCILISMLGNTKSRRNTSTEQLEDDEAGGRAKLLRSTTARHPTGCFQQNLLVMHSVPPPAGRTAEPKQKYVKEKMPQRFSSVVVMIALHQISAHHSKPFEMLEEPLVVWPYDCVSLKCFEPFHMRMRLLELSSCCRIQHLRLPLPPPLPNTFLFILFSIHELRLTLDYCFVLESAWGRVQETAGGRKRLHLVFCSLWRLLEIKANANGLFSRCGNYVSLRIRLHLEVRRMAVSNYLASQPPHR</sequence>
<reference evidence="1" key="1">
    <citation type="journal article" date="2020" name="Stud. Mycol.">
        <title>101 Dothideomycetes genomes: a test case for predicting lifestyles and emergence of pathogens.</title>
        <authorList>
            <person name="Haridas S."/>
            <person name="Albert R."/>
            <person name="Binder M."/>
            <person name="Bloem J."/>
            <person name="Labutti K."/>
            <person name="Salamov A."/>
            <person name="Andreopoulos B."/>
            <person name="Baker S."/>
            <person name="Barry K."/>
            <person name="Bills G."/>
            <person name="Bluhm B."/>
            <person name="Cannon C."/>
            <person name="Castanera R."/>
            <person name="Culley D."/>
            <person name="Daum C."/>
            <person name="Ezra D."/>
            <person name="Gonzalez J."/>
            <person name="Henrissat B."/>
            <person name="Kuo A."/>
            <person name="Liang C."/>
            <person name="Lipzen A."/>
            <person name="Lutzoni F."/>
            <person name="Magnuson J."/>
            <person name="Mondo S."/>
            <person name="Nolan M."/>
            <person name="Ohm R."/>
            <person name="Pangilinan J."/>
            <person name="Park H.-J."/>
            <person name="Ramirez L."/>
            <person name="Alfaro M."/>
            <person name="Sun H."/>
            <person name="Tritt A."/>
            <person name="Yoshinaga Y."/>
            <person name="Zwiers L.-H."/>
            <person name="Turgeon B."/>
            <person name="Goodwin S."/>
            <person name="Spatafora J."/>
            <person name="Crous P."/>
            <person name="Grigoriev I."/>
        </authorList>
    </citation>
    <scope>NUCLEOTIDE SEQUENCE</scope>
    <source>
        <strain evidence="1">ATCC 200398</strain>
    </source>
</reference>
<comment type="caution">
    <text evidence="1">The sequence shown here is derived from an EMBL/GenBank/DDBJ whole genome shotgun (WGS) entry which is preliminary data.</text>
</comment>
<evidence type="ECO:0000313" key="1">
    <source>
        <dbReference type="EMBL" id="KAF2469878.1"/>
    </source>
</evidence>
<organism evidence="1 2">
    <name type="scientific">Lindgomyces ingoldianus</name>
    <dbReference type="NCBI Taxonomy" id="673940"/>
    <lineage>
        <taxon>Eukaryota</taxon>
        <taxon>Fungi</taxon>
        <taxon>Dikarya</taxon>
        <taxon>Ascomycota</taxon>
        <taxon>Pezizomycotina</taxon>
        <taxon>Dothideomycetes</taxon>
        <taxon>Pleosporomycetidae</taxon>
        <taxon>Pleosporales</taxon>
        <taxon>Lindgomycetaceae</taxon>
        <taxon>Lindgomyces</taxon>
    </lineage>
</organism>
<name>A0ACB6QS89_9PLEO</name>
<accession>A0ACB6QS89</accession>
<proteinExistence type="predicted"/>
<dbReference type="EMBL" id="MU003510">
    <property type="protein sequence ID" value="KAF2469878.1"/>
    <property type="molecule type" value="Genomic_DNA"/>
</dbReference>
<dbReference type="Proteomes" id="UP000799755">
    <property type="component" value="Unassembled WGS sequence"/>
</dbReference>
<keyword evidence="2" id="KW-1185">Reference proteome</keyword>
<protein>
    <submittedName>
        <fullName evidence="1">Uncharacterized protein</fullName>
    </submittedName>
</protein>
<evidence type="ECO:0000313" key="2">
    <source>
        <dbReference type="Proteomes" id="UP000799755"/>
    </source>
</evidence>
<gene>
    <name evidence="1" type="ORF">BDR25DRAFT_356136</name>
</gene>